<sequence>MGVAEGFVVSNTPTRTCVGCRRRDAQPMLLRVVKNGPTVLALDLERRIAGRGAWLHPDLDCLALALKRGGFARAFKAQVNAKEVEGQLRTVIVQNELIQAESGSEN</sequence>
<proteinExistence type="predicted"/>
<dbReference type="InterPro" id="IPR037465">
    <property type="entry name" value="YlxR"/>
</dbReference>
<dbReference type="Proteomes" id="UP000061839">
    <property type="component" value="Chromosome"/>
</dbReference>
<evidence type="ECO:0000313" key="3">
    <source>
        <dbReference type="Proteomes" id="UP000061839"/>
    </source>
</evidence>
<dbReference type="HOGENOM" id="CLU_147970_0_0_11"/>
<dbReference type="STRING" id="1618207.UM93_01515"/>
<dbReference type="InterPro" id="IPR035931">
    <property type="entry name" value="YlxR-like_sf"/>
</dbReference>
<accession>A0A0D4BVV0</accession>
<dbReference type="RefSeq" id="WP_045073236.1">
    <property type="nucleotide sequence ID" value="NZ_CP011005.1"/>
</dbReference>
<organism evidence="2 3">
    <name type="scientific">Psychromicrobium lacuslunae</name>
    <dbReference type="NCBI Taxonomy" id="1618207"/>
    <lineage>
        <taxon>Bacteria</taxon>
        <taxon>Bacillati</taxon>
        <taxon>Actinomycetota</taxon>
        <taxon>Actinomycetes</taxon>
        <taxon>Micrococcales</taxon>
        <taxon>Micrococcaceae</taxon>
        <taxon>Psychromicrobium</taxon>
    </lineage>
</organism>
<name>A0A0D4BVV0_9MICC</name>
<dbReference type="PANTHER" id="PTHR34215">
    <property type="entry name" value="BLL0784 PROTEIN"/>
    <property type="match status" value="1"/>
</dbReference>
<dbReference type="EMBL" id="CP011005">
    <property type="protein sequence ID" value="AJT40547.1"/>
    <property type="molecule type" value="Genomic_DNA"/>
</dbReference>
<dbReference type="PANTHER" id="PTHR34215:SF1">
    <property type="entry name" value="YLXR DOMAIN-CONTAINING PROTEIN"/>
    <property type="match status" value="1"/>
</dbReference>
<evidence type="ECO:0000259" key="1">
    <source>
        <dbReference type="Pfam" id="PF04296"/>
    </source>
</evidence>
<feature type="domain" description="YlxR" evidence="1">
    <location>
        <begin position="15"/>
        <end position="89"/>
    </location>
</feature>
<evidence type="ECO:0000313" key="2">
    <source>
        <dbReference type="EMBL" id="AJT40547.1"/>
    </source>
</evidence>
<dbReference type="InterPro" id="IPR007393">
    <property type="entry name" value="YlxR_dom"/>
</dbReference>
<dbReference type="SUPFAM" id="SSF64376">
    <property type="entry name" value="YlxR-like"/>
    <property type="match status" value="1"/>
</dbReference>
<keyword evidence="3" id="KW-1185">Reference proteome</keyword>
<dbReference type="OrthoDB" id="5244965at2"/>
<reference evidence="2 3" key="1">
    <citation type="journal article" date="2015" name="Genome Announc.">
        <title>Complete Genome Sequencing of Protease-Producing Novel Arthrobacter sp. Strain IHBB 11108 Using PacBio Single-Molecule Real-Time Sequencing Technology.</title>
        <authorList>
            <person name="Kiran S."/>
            <person name="Swarnkar M.K."/>
            <person name="Pal M."/>
            <person name="Thakur R."/>
            <person name="Tewari R."/>
            <person name="Singh A.K."/>
            <person name="Gulati A."/>
        </authorList>
    </citation>
    <scope>NUCLEOTIDE SEQUENCE [LARGE SCALE GENOMIC DNA]</scope>
    <source>
        <strain evidence="2 3">IHBB 11108</strain>
    </source>
</reference>
<dbReference type="Pfam" id="PF04296">
    <property type="entry name" value="YlxR"/>
    <property type="match status" value="1"/>
</dbReference>
<gene>
    <name evidence="2" type="ORF">UM93_01515</name>
</gene>
<dbReference type="KEGG" id="ari:UM93_01515"/>
<dbReference type="AlphaFoldDB" id="A0A0D4BVV0"/>
<protein>
    <recommendedName>
        <fullName evidence="1">YlxR domain-containing protein</fullName>
    </recommendedName>
</protein>
<dbReference type="PATRIC" id="fig|1618207.4.peg.310"/>
<dbReference type="Gene3D" id="3.30.1230.10">
    <property type="entry name" value="YlxR-like"/>
    <property type="match status" value="1"/>
</dbReference>